<keyword evidence="2" id="KW-1185">Reference proteome</keyword>
<organism evidence="1 2">
    <name type="scientific">Caerostris extrusa</name>
    <name type="common">Bark spider</name>
    <name type="synonym">Caerostris bankana</name>
    <dbReference type="NCBI Taxonomy" id="172846"/>
    <lineage>
        <taxon>Eukaryota</taxon>
        <taxon>Metazoa</taxon>
        <taxon>Ecdysozoa</taxon>
        <taxon>Arthropoda</taxon>
        <taxon>Chelicerata</taxon>
        <taxon>Arachnida</taxon>
        <taxon>Araneae</taxon>
        <taxon>Araneomorphae</taxon>
        <taxon>Entelegynae</taxon>
        <taxon>Araneoidea</taxon>
        <taxon>Araneidae</taxon>
        <taxon>Caerostris</taxon>
    </lineage>
</organism>
<name>A0AAV4M5E1_CAEEX</name>
<dbReference type="Proteomes" id="UP001054945">
    <property type="component" value="Unassembled WGS sequence"/>
</dbReference>
<evidence type="ECO:0000313" key="1">
    <source>
        <dbReference type="EMBL" id="GIX66611.1"/>
    </source>
</evidence>
<proteinExistence type="predicted"/>
<dbReference type="AlphaFoldDB" id="A0AAV4M5E1"/>
<sequence>EHNEAYSTNLCWKLKRKELGPVWSITSELGYYKISSMNTANLSEVAYSKAKSCHRFNAGQIPDTGAHTEMRPILA</sequence>
<accession>A0AAV4M5E1</accession>
<comment type="caution">
    <text evidence="1">The sequence shown here is derived from an EMBL/GenBank/DDBJ whole genome shotgun (WGS) entry which is preliminary data.</text>
</comment>
<evidence type="ECO:0000313" key="2">
    <source>
        <dbReference type="Proteomes" id="UP001054945"/>
    </source>
</evidence>
<gene>
    <name evidence="1" type="ORF">CEXT_657591</name>
</gene>
<dbReference type="EMBL" id="BPLR01019328">
    <property type="protein sequence ID" value="GIX66611.1"/>
    <property type="molecule type" value="Genomic_DNA"/>
</dbReference>
<feature type="non-terminal residue" evidence="1">
    <location>
        <position position="1"/>
    </location>
</feature>
<reference evidence="1 2" key="1">
    <citation type="submission" date="2021-06" db="EMBL/GenBank/DDBJ databases">
        <title>Caerostris extrusa draft genome.</title>
        <authorList>
            <person name="Kono N."/>
            <person name="Arakawa K."/>
        </authorList>
    </citation>
    <scope>NUCLEOTIDE SEQUENCE [LARGE SCALE GENOMIC DNA]</scope>
</reference>
<protein>
    <submittedName>
        <fullName evidence="1">Uncharacterized protein</fullName>
    </submittedName>
</protein>